<dbReference type="AlphaFoldDB" id="A0A285PHU1"/>
<name>A0A285PHU1_9HYPH</name>
<accession>A0A285PHU1</accession>
<reference evidence="1 2" key="1">
    <citation type="submission" date="2017-09" db="EMBL/GenBank/DDBJ databases">
        <authorList>
            <person name="Ehlers B."/>
            <person name="Leendertz F.H."/>
        </authorList>
    </citation>
    <scope>NUCLEOTIDE SEQUENCE [LARGE SCALE GENOMIC DNA]</scope>
    <source>
        <strain evidence="1 2">DSM 18289</strain>
    </source>
</reference>
<dbReference type="RefSeq" id="WP_097155673.1">
    <property type="nucleotide sequence ID" value="NZ_OBEL01000007.1"/>
</dbReference>
<keyword evidence="2" id="KW-1185">Reference proteome</keyword>
<dbReference type="OrthoDB" id="1630256at2"/>
<organism evidence="1 2">
    <name type="scientific">Cohaesibacter gelatinilyticus</name>
    <dbReference type="NCBI Taxonomy" id="372072"/>
    <lineage>
        <taxon>Bacteria</taxon>
        <taxon>Pseudomonadati</taxon>
        <taxon>Pseudomonadota</taxon>
        <taxon>Alphaproteobacteria</taxon>
        <taxon>Hyphomicrobiales</taxon>
        <taxon>Cohaesibacteraceae</taxon>
    </lineage>
</organism>
<dbReference type="NCBIfam" id="NF045672">
    <property type="entry name" value="MCP_gp7_epsi_15"/>
    <property type="match status" value="1"/>
</dbReference>
<dbReference type="Pfam" id="PF20911">
    <property type="entry name" value="GP7"/>
    <property type="match status" value="1"/>
</dbReference>
<dbReference type="Proteomes" id="UP000219439">
    <property type="component" value="Unassembled WGS sequence"/>
</dbReference>
<sequence length="341" mass="37674">MAVLAQKFLTLADLAKRGGGKGAEMAQVIELLAQENPILEDAVAMECNQGKSHLHNIRTRLPQVAWGKLYKGIPQSKSDIQQVEDTTGFVEALATIDSRLLKLSKNPAQVRLTESSAFIEALNQEVATGIFYHDTKTGPEKFMGLSVRYSEYATGDKGKGAANQVIDGGGRGSDNTSIWFVTWGDRFTHLLYPQGSTAGVQREDKGEQRIHDDQGNPFYVKEELFSWHVGMAVNDWRYNARIANIDASEVAAGNVDVYALMRQAYYRLKSRRVPGGKTCIYMNSDMMEALDKLATNAGSSDNFVRLTRQDVAGEEVLTYRGIPIRETDALLNSEEMVPAAQ</sequence>
<evidence type="ECO:0000313" key="2">
    <source>
        <dbReference type="Proteomes" id="UP000219439"/>
    </source>
</evidence>
<evidence type="ECO:0008006" key="3">
    <source>
        <dbReference type="Google" id="ProtNLM"/>
    </source>
</evidence>
<dbReference type="InterPro" id="IPR048813">
    <property type="entry name" value="GP7-like"/>
</dbReference>
<gene>
    <name evidence="1" type="ORF">SAMN06265368_4416</name>
</gene>
<proteinExistence type="predicted"/>
<protein>
    <recommendedName>
        <fullName evidence="3">Major capsid protein, N4-gp56 family</fullName>
    </recommendedName>
</protein>
<dbReference type="EMBL" id="OBEL01000007">
    <property type="protein sequence ID" value="SNZ21299.1"/>
    <property type="molecule type" value="Genomic_DNA"/>
</dbReference>
<evidence type="ECO:0000313" key="1">
    <source>
        <dbReference type="EMBL" id="SNZ21299.1"/>
    </source>
</evidence>